<feature type="domain" description="FAD dependent oxidoreductase" evidence="6">
    <location>
        <begin position="3"/>
        <end position="261"/>
    </location>
</feature>
<dbReference type="PANTHER" id="PTHR43104">
    <property type="entry name" value="L-2-HYDROXYGLUTARATE DEHYDROGENASE, MITOCHONDRIAL"/>
    <property type="match status" value="1"/>
</dbReference>
<dbReference type="GO" id="GO:0047545">
    <property type="term" value="F:(S)-2-hydroxyglutarate dehydrogenase activity"/>
    <property type="evidence" value="ECO:0007669"/>
    <property type="project" value="TreeGrafter"/>
</dbReference>
<accession>A0A382IQ27</accession>
<dbReference type="PANTHER" id="PTHR43104:SF4">
    <property type="entry name" value="L-2-HYDROXYGLUTARATE DEHYDROGENASE, MITOCHONDRIAL"/>
    <property type="match status" value="1"/>
</dbReference>
<dbReference type="Gene3D" id="3.30.9.10">
    <property type="entry name" value="D-Amino Acid Oxidase, subunit A, domain 2"/>
    <property type="match status" value="1"/>
</dbReference>
<evidence type="ECO:0000256" key="1">
    <source>
        <dbReference type="ARBA" id="ARBA00001974"/>
    </source>
</evidence>
<dbReference type="Gene3D" id="3.50.50.60">
    <property type="entry name" value="FAD/NAD(P)-binding domain"/>
    <property type="match status" value="1"/>
</dbReference>
<comment type="similarity">
    <text evidence="5">Belongs to the L2HGDH family.</text>
</comment>
<sequence>LKEIYKQGIRNGLRDLEFLDREGVSRLEPELDVSFGILSPSTGIIDTHSFMLSLLTDAQENQAEVLFKTEVVKLVLKEKEVVLEIKNPDDSVFSFSAKNVIVATGLHSASLLDRLEGINLSEEFQIQGVKGNYYSYQGKSPFSRLIYPLPDKYGLGIHSTLDMSGKLKFGPDVDLSSNSLEVNTDLKDKFSRAIKSYWKGFDQTKLVPDYAGLRPKIVRGEEFAVDFAFQTLTRNDSKLLFLHGIESPGLTSSLSISQFIANVLDKKTTIIKNKKGD</sequence>
<dbReference type="Pfam" id="PF01266">
    <property type="entry name" value="DAO"/>
    <property type="match status" value="1"/>
</dbReference>
<evidence type="ECO:0000256" key="3">
    <source>
        <dbReference type="ARBA" id="ARBA00022827"/>
    </source>
</evidence>
<dbReference type="InterPro" id="IPR036188">
    <property type="entry name" value="FAD/NAD-bd_sf"/>
</dbReference>
<dbReference type="InterPro" id="IPR006076">
    <property type="entry name" value="FAD-dep_OxRdtase"/>
</dbReference>
<evidence type="ECO:0000256" key="5">
    <source>
        <dbReference type="ARBA" id="ARBA00037941"/>
    </source>
</evidence>
<evidence type="ECO:0000259" key="6">
    <source>
        <dbReference type="Pfam" id="PF01266"/>
    </source>
</evidence>
<keyword evidence="2" id="KW-0285">Flavoprotein</keyword>
<comment type="cofactor">
    <cofactor evidence="1">
        <name>FAD</name>
        <dbReference type="ChEBI" id="CHEBI:57692"/>
    </cofactor>
</comment>
<dbReference type="SUPFAM" id="SSF51905">
    <property type="entry name" value="FAD/NAD(P)-binding domain"/>
    <property type="match status" value="1"/>
</dbReference>
<protein>
    <recommendedName>
        <fullName evidence="6">FAD dependent oxidoreductase domain-containing protein</fullName>
    </recommendedName>
</protein>
<gene>
    <name evidence="7" type="ORF">METZ01_LOCUS254758</name>
</gene>
<dbReference type="AlphaFoldDB" id="A0A382IQ27"/>
<reference evidence="7" key="1">
    <citation type="submission" date="2018-05" db="EMBL/GenBank/DDBJ databases">
        <authorList>
            <person name="Lanie J.A."/>
            <person name="Ng W.-L."/>
            <person name="Kazmierczak K.M."/>
            <person name="Andrzejewski T.M."/>
            <person name="Davidsen T.M."/>
            <person name="Wayne K.J."/>
            <person name="Tettelin H."/>
            <person name="Glass J.I."/>
            <person name="Rusch D."/>
            <person name="Podicherti R."/>
            <person name="Tsui H.-C.T."/>
            <person name="Winkler M.E."/>
        </authorList>
    </citation>
    <scope>NUCLEOTIDE SEQUENCE</scope>
</reference>
<dbReference type="EMBL" id="UINC01068925">
    <property type="protein sequence ID" value="SVC01904.1"/>
    <property type="molecule type" value="Genomic_DNA"/>
</dbReference>
<evidence type="ECO:0000256" key="2">
    <source>
        <dbReference type="ARBA" id="ARBA00022630"/>
    </source>
</evidence>
<feature type="non-terminal residue" evidence="7">
    <location>
        <position position="1"/>
    </location>
</feature>
<keyword evidence="4" id="KW-0560">Oxidoreductase</keyword>
<keyword evidence="3" id="KW-0274">FAD</keyword>
<evidence type="ECO:0000313" key="7">
    <source>
        <dbReference type="EMBL" id="SVC01904.1"/>
    </source>
</evidence>
<name>A0A382IQ27_9ZZZZ</name>
<proteinExistence type="inferred from homology"/>
<evidence type="ECO:0000256" key="4">
    <source>
        <dbReference type="ARBA" id="ARBA00023002"/>
    </source>
</evidence>
<organism evidence="7">
    <name type="scientific">marine metagenome</name>
    <dbReference type="NCBI Taxonomy" id="408172"/>
    <lineage>
        <taxon>unclassified sequences</taxon>
        <taxon>metagenomes</taxon>
        <taxon>ecological metagenomes</taxon>
    </lineage>
</organism>